<evidence type="ECO:0000313" key="3">
    <source>
        <dbReference type="Proteomes" id="UP001196413"/>
    </source>
</evidence>
<organism evidence="2 3">
    <name type="scientific">Parelaphostrongylus tenuis</name>
    <name type="common">Meningeal worm</name>
    <dbReference type="NCBI Taxonomy" id="148309"/>
    <lineage>
        <taxon>Eukaryota</taxon>
        <taxon>Metazoa</taxon>
        <taxon>Ecdysozoa</taxon>
        <taxon>Nematoda</taxon>
        <taxon>Chromadorea</taxon>
        <taxon>Rhabditida</taxon>
        <taxon>Rhabditina</taxon>
        <taxon>Rhabditomorpha</taxon>
        <taxon>Strongyloidea</taxon>
        <taxon>Metastrongylidae</taxon>
        <taxon>Parelaphostrongylus</taxon>
    </lineage>
</organism>
<sequence>MPHTLNESAVEGFYRIRRRCFSREPSDLREAQVNRAIELTKSRQMNTPVGKTSARSTQNTSGRSEAIDVSKLNLLIRALDKTWVFPRLGSKDPIGSNFQLNASLTVTEHSKAGIDKFVAFTRMTNLRKSTHILYQFAWTAASKH</sequence>
<feature type="region of interest" description="Disordered" evidence="1">
    <location>
        <begin position="44"/>
        <end position="63"/>
    </location>
</feature>
<reference evidence="2" key="1">
    <citation type="submission" date="2021-06" db="EMBL/GenBank/DDBJ databases">
        <title>Parelaphostrongylus tenuis whole genome reference sequence.</title>
        <authorList>
            <person name="Garwood T.J."/>
            <person name="Larsen P.A."/>
            <person name="Fountain-Jones N.M."/>
            <person name="Garbe J.R."/>
            <person name="Macchietto M.G."/>
            <person name="Kania S.A."/>
            <person name="Gerhold R.W."/>
            <person name="Richards J.E."/>
            <person name="Wolf T.M."/>
        </authorList>
    </citation>
    <scope>NUCLEOTIDE SEQUENCE</scope>
    <source>
        <strain evidence="2">MNPRO001-30</strain>
        <tissue evidence="2">Meninges</tissue>
    </source>
</reference>
<evidence type="ECO:0000313" key="2">
    <source>
        <dbReference type="EMBL" id="KAJ1348280.1"/>
    </source>
</evidence>
<protein>
    <submittedName>
        <fullName evidence="2">Uncharacterized protein</fullName>
    </submittedName>
</protein>
<keyword evidence="3" id="KW-1185">Reference proteome</keyword>
<name>A0AAD5QHG1_PARTN</name>
<gene>
    <name evidence="2" type="ORF">KIN20_003544</name>
</gene>
<dbReference type="AlphaFoldDB" id="A0AAD5QHG1"/>
<evidence type="ECO:0000256" key="1">
    <source>
        <dbReference type="SAM" id="MobiDB-lite"/>
    </source>
</evidence>
<accession>A0AAD5QHG1</accession>
<dbReference type="EMBL" id="JAHQIW010000470">
    <property type="protein sequence ID" value="KAJ1348280.1"/>
    <property type="molecule type" value="Genomic_DNA"/>
</dbReference>
<comment type="caution">
    <text evidence="2">The sequence shown here is derived from an EMBL/GenBank/DDBJ whole genome shotgun (WGS) entry which is preliminary data.</text>
</comment>
<proteinExistence type="predicted"/>
<dbReference type="Proteomes" id="UP001196413">
    <property type="component" value="Unassembled WGS sequence"/>
</dbReference>